<dbReference type="Proteomes" id="UP000602745">
    <property type="component" value="Unassembled WGS sequence"/>
</dbReference>
<accession>A0A8J2VUJ3</accession>
<proteinExistence type="predicted"/>
<evidence type="ECO:0000313" key="1">
    <source>
        <dbReference type="EMBL" id="GGE40280.1"/>
    </source>
</evidence>
<reference evidence="1" key="2">
    <citation type="submission" date="2020-09" db="EMBL/GenBank/DDBJ databases">
        <authorList>
            <person name="Sun Q."/>
            <person name="Sedlacek I."/>
        </authorList>
    </citation>
    <scope>NUCLEOTIDE SEQUENCE</scope>
    <source>
        <strain evidence="1">CCM 7684</strain>
    </source>
</reference>
<dbReference type="EMBL" id="BMCP01000002">
    <property type="protein sequence ID" value="GGE40280.1"/>
    <property type="molecule type" value="Genomic_DNA"/>
</dbReference>
<organism evidence="1 2">
    <name type="scientific">Agaricicola taiwanensis</name>
    <dbReference type="NCBI Taxonomy" id="591372"/>
    <lineage>
        <taxon>Bacteria</taxon>
        <taxon>Pseudomonadati</taxon>
        <taxon>Pseudomonadota</taxon>
        <taxon>Alphaproteobacteria</taxon>
        <taxon>Rhodobacterales</taxon>
        <taxon>Paracoccaceae</taxon>
        <taxon>Agaricicola</taxon>
    </lineage>
</organism>
<evidence type="ECO:0000313" key="2">
    <source>
        <dbReference type="Proteomes" id="UP000602745"/>
    </source>
</evidence>
<reference evidence="1" key="1">
    <citation type="journal article" date="2014" name="Int. J. Syst. Evol. Microbiol.">
        <title>Complete genome sequence of Corynebacterium casei LMG S-19264T (=DSM 44701T), isolated from a smear-ripened cheese.</title>
        <authorList>
            <consortium name="US DOE Joint Genome Institute (JGI-PGF)"/>
            <person name="Walter F."/>
            <person name="Albersmeier A."/>
            <person name="Kalinowski J."/>
            <person name="Ruckert C."/>
        </authorList>
    </citation>
    <scope>NUCLEOTIDE SEQUENCE</scope>
    <source>
        <strain evidence="1">CCM 7684</strain>
    </source>
</reference>
<sequence>MLGDLEDVEQLRDLEARVTVDEMQHAMMGSAETVAIKDAIRAADEIAIAEKEQLDDLVGGLRNRVLIRRI</sequence>
<comment type="caution">
    <text evidence="1">The sequence shown here is derived from an EMBL/GenBank/DDBJ whole genome shotgun (WGS) entry which is preliminary data.</text>
</comment>
<gene>
    <name evidence="1" type="ORF">GCM10007276_16980</name>
</gene>
<keyword evidence="2" id="KW-1185">Reference proteome</keyword>
<dbReference type="AlphaFoldDB" id="A0A8J2VUJ3"/>
<name>A0A8J2VUJ3_9RHOB</name>
<protein>
    <submittedName>
        <fullName evidence="1">Uncharacterized protein</fullName>
    </submittedName>
</protein>